<comment type="caution">
    <text evidence="1">The sequence shown here is derived from an EMBL/GenBank/DDBJ whole genome shotgun (WGS) entry which is preliminary data.</text>
</comment>
<organism evidence="1 2">
    <name type="scientific">Mucilaginibacter conchicola</name>
    <dbReference type="NCBI Taxonomy" id="2303333"/>
    <lineage>
        <taxon>Bacteria</taxon>
        <taxon>Pseudomonadati</taxon>
        <taxon>Bacteroidota</taxon>
        <taxon>Sphingobacteriia</taxon>
        <taxon>Sphingobacteriales</taxon>
        <taxon>Sphingobacteriaceae</taxon>
        <taxon>Mucilaginibacter</taxon>
    </lineage>
</organism>
<dbReference type="AlphaFoldDB" id="A0A372NTG9"/>
<reference evidence="1 2" key="1">
    <citation type="submission" date="2018-08" db="EMBL/GenBank/DDBJ databases">
        <title>Mucilaginibacter sp. MYSH2.</title>
        <authorList>
            <person name="Seo T."/>
        </authorList>
    </citation>
    <scope>NUCLEOTIDE SEQUENCE [LARGE SCALE GENOMIC DNA]</scope>
    <source>
        <strain evidence="1 2">MYSH2</strain>
    </source>
</reference>
<gene>
    <name evidence="1" type="ORF">D0C36_14080</name>
</gene>
<accession>A0A372NTG9</accession>
<dbReference type="EMBL" id="QWDC01000002">
    <property type="protein sequence ID" value="RFZ92548.1"/>
    <property type="molecule type" value="Genomic_DNA"/>
</dbReference>
<sequence>MSVKSFIDLTDVTAIEIHDSNNNKKWIVNQQSLRLIKDILAKSYYTNQLLVKPGHLSIKFIGPQNLKSYIIYMYNDGIYFDPFRYRRDGKLKNKEKPVSIVLTRSINWAKLK</sequence>
<proteinExistence type="predicted"/>
<evidence type="ECO:0000313" key="1">
    <source>
        <dbReference type="EMBL" id="RFZ92548.1"/>
    </source>
</evidence>
<keyword evidence="2" id="KW-1185">Reference proteome</keyword>
<protein>
    <submittedName>
        <fullName evidence="1">Uncharacterized protein</fullName>
    </submittedName>
</protein>
<evidence type="ECO:0000313" key="2">
    <source>
        <dbReference type="Proteomes" id="UP000264217"/>
    </source>
</evidence>
<name>A0A372NTG9_9SPHI</name>
<dbReference type="Proteomes" id="UP000264217">
    <property type="component" value="Unassembled WGS sequence"/>
</dbReference>